<keyword evidence="4" id="KW-1185">Reference proteome</keyword>
<dbReference type="RefSeq" id="WP_156970232.1">
    <property type="nucleotide sequence ID" value="NZ_CM002917.1"/>
</dbReference>
<dbReference type="InterPro" id="IPR001763">
    <property type="entry name" value="Rhodanese-like_dom"/>
</dbReference>
<feature type="chain" id="PRO_5002736986" evidence="1">
    <location>
        <begin position="27"/>
        <end position="133"/>
    </location>
</feature>
<dbReference type="EMBL" id="ABIA03000002">
    <property type="protein sequence ID" value="EDQ33986.2"/>
    <property type="molecule type" value="Genomic_DNA"/>
</dbReference>
<feature type="domain" description="Rhodanese" evidence="2">
    <location>
        <begin position="43"/>
        <end position="133"/>
    </location>
</feature>
<keyword evidence="3" id="KW-0808">Transferase</keyword>
<evidence type="ECO:0000259" key="2">
    <source>
        <dbReference type="PROSITE" id="PS50206"/>
    </source>
</evidence>
<proteinExistence type="predicted"/>
<keyword evidence="1" id="KW-0732">Signal</keyword>
<reference evidence="3 4" key="1">
    <citation type="submission" date="2007-10" db="EMBL/GenBank/DDBJ databases">
        <authorList>
            <person name="Wagner-Dobler I."/>
            <person name="Ferriera S."/>
            <person name="Johnson J."/>
            <person name="Kravitz S."/>
            <person name="Beeson K."/>
            <person name="Sutton G."/>
            <person name="Rogers Y.-H."/>
            <person name="Friedman R."/>
            <person name="Frazier M."/>
            <person name="Venter J.C."/>
        </authorList>
    </citation>
    <scope>NUCLEOTIDE SEQUENCE [LARGE SCALE GENOMIC DNA]</scope>
    <source>
        <strain evidence="3 4">DFL-43</strain>
    </source>
</reference>
<feature type="signal peptide" evidence="1">
    <location>
        <begin position="1"/>
        <end position="26"/>
    </location>
</feature>
<dbReference type="STRING" id="411684.HPDFL43_06015"/>
<dbReference type="SMART" id="SM00450">
    <property type="entry name" value="RHOD"/>
    <property type="match status" value="1"/>
</dbReference>
<dbReference type="Gene3D" id="3.40.250.10">
    <property type="entry name" value="Rhodanese-like domain"/>
    <property type="match status" value="1"/>
</dbReference>
<dbReference type="AlphaFoldDB" id="A9D4Y1"/>
<dbReference type="Proteomes" id="UP000004291">
    <property type="component" value="Chromosome"/>
</dbReference>
<evidence type="ECO:0000313" key="3">
    <source>
        <dbReference type="EMBL" id="EDQ33986.2"/>
    </source>
</evidence>
<dbReference type="PANTHER" id="PTHR43031">
    <property type="entry name" value="FAD-DEPENDENT OXIDOREDUCTASE"/>
    <property type="match status" value="1"/>
</dbReference>
<dbReference type="HOGENOM" id="CLU_089574_1_6_5"/>
<dbReference type="InterPro" id="IPR036873">
    <property type="entry name" value="Rhodanese-like_dom_sf"/>
</dbReference>
<dbReference type="InterPro" id="IPR050229">
    <property type="entry name" value="GlpE_sulfurtransferase"/>
</dbReference>
<dbReference type="SUPFAM" id="SSF52821">
    <property type="entry name" value="Rhodanese/Cell cycle control phosphatase"/>
    <property type="match status" value="1"/>
</dbReference>
<dbReference type="Pfam" id="PF00581">
    <property type="entry name" value="Rhodanese"/>
    <property type="match status" value="1"/>
</dbReference>
<dbReference type="CDD" id="cd00158">
    <property type="entry name" value="RHOD"/>
    <property type="match status" value="1"/>
</dbReference>
<accession>A9D4Y1</accession>
<protein>
    <submittedName>
        <fullName evidence="3">Rhodanese-related sulfurtransferase</fullName>
    </submittedName>
</protein>
<name>A9D4Y1_HOEPD</name>
<dbReference type="OrthoDB" id="9802991at2"/>
<reference evidence="3 4" key="2">
    <citation type="submission" date="2012-06" db="EMBL/GenBank/DDBJ databases">
        <authorList>
            <person name="Fiebig A."/>
        </authorList>
    </citation>
    <scope>NUCLEOTIDE SEQUENCE [LARGE SCALE GENOMIC DNA]</scope>
    <source>
        <strain evidence="3 4">DFL-43</strain>
    </source>
</reference>
<organism evidence="3 4">
    <name type="scientific">Hoeflea phototrophica (strain DSM 17068 / NCIMB 14078 / DFL-43)</name>
    <dbReference type="NCBI Taxonomy" id="411684"/>
    <lineage>
        <taxon>Bacteria</taxon>
        <taxon>Pseudomonadati</taxon>
        <taxon>Pseudomonadota</taxon>
        <taxon>Alphaproteobacteria</taxon>
        <taxon>Hyphomicrobiales</taxon>
        <taxon>Rhizobiaceae</taxon>
        <taxon>Hoeflea</taxon>
    </lineage>
</organism>
<sequence>MYWKQTRRQFLGAAAMLMITPHPAAASGLRDVTPRDAYEALETDPSIVVLDIRTPFEFKRGHIEGAINIDFYAKDFADRIMALEPGRTYVMYCHAGGRSHALMRAFTRTDFKDVMHIPAGFSGWRRERLPYVR</sequence>
<dbReference type="PANTHER" id="PTHR43031:SF1">
    <property type="entry name" value="PYRIDINE NUCLEOTIDE-DISULPHIDE OXIDOREDUCTASE"/>
    <property type="match status" value="1"/>
</dbReference>
<gene>
    <name evidence="3" type="ORF">HPDFL43_06015</name>
</gene>
<evidence type="ECO:0000313" key="4">
    <source>
        <dbReference type="Proteomes" id="UP000004291"/>
    </source>
</evidence>
<dbReference type="eggNOG" id="COG0607">
    <property type="taxonomic scope" value="Bacteria"/>
</dbReference>
<dbReference type="GO" id="GO:0016740">
    <property type="term" value="F:transferase activity"/>
    <property type="evidence" value="ECO:0007669"/>
    <property type="project" value="UniProtKB-KW"/>
</dbReference>
<evidence type="ECO:0000256" key="1">
    <source>
        <dbReference type="SAM" id="SignalP"/>
    </source>
</evidence>
<comment type="caution">
    <text evidence="3">The sequence shown here is derived from an EMBL/GenBank/DDBJ whole genome shotgun (WGS) entry which is preliminary data.</text>
</comment>
<dbReference type="PROSITE" id="PS50206">
    <property type="entry name" value="RHODANESE_3"/>
    <property type="match status" value="1"/>
</dbReference>